<dbReference type="GO" id="GO:0000281">
    <property type="term" value="P:mitotic cytokinesis"/>
    <property type="evidence" value="ECO:0007669"/>
    <property type="project" value="TreeGrafter"/>
</dbReference>
<dbReference type="SUPFAM" id="SSF90257">
    <property type="entry name" value="Myosin rod fragments"/>
    <property type="match status" value="5"/>
</dbReference>
<keyword evidence="6 11" id="KW-0175">Coiled coil</keyword>
<dbReference type="GO" id="GO:0031032">
    <property type="term" value="P:actomyosin structure organization"/>
    <property type="evidence" value="ECO:0007669"/>
    <property type="project" value="TreeGrafter"/>
</dbReference>
<dbReference type="PROSITE" id="PS51456">
    <property type="entry name" value="MYOSIN_MOTOR"/>
    <property type="match status" value="2"/>
</dbReference>
<dbReference type="Pfam" id="PF01576">
    <property type="entry name" value="Myosin_tail_1"/>
    <property type="match status" value="2"/>
</dbReference>
<dbReference type="PANTHER" id="PTHR45615:SF24">
    <property type="entry name" value="MYOSIN-10"/>
    <property type="match status" value="1"/>
</dbReference>
<dbReference type="GO" id="GO:0005737">
    <property type="term" value="C:cytoplasm"/>
    <property type="evidence" value="ECO:0007669"/>
    <property type="project" value="TreeGrafter"/>
</dbReference>
<feature type="region of interest" description="Actin-binding" evidence="10">
    <location>
        <begin position="332"/>
        <end position="354"/>
    </location>
</feature>
<dbReference type="FunFam" id="1.20.5.4820:FF:000002">
    <property type="entry name" value="Myosin heavy chain 10"/>
    <property type="match status" value="1"/>
</dbReference>
<gene>
    <name evidence="15" type="primary">MYH10</name>
</gene>
<feature type="domain" description="Myosin motor" evidence="13">
    <location>
        <begin position="92"/>
        <end position="200"/>
    </location>
</feature>
<dbReference type="PROSITE" id="PS50096">
    <property type="entry name" value="IQ"/>
    <property type="match status" value="1"/>
</dbReference>
<dbReference type="GO" id="GO:0005516">
    <property type="term" value="F:calmodulin binding"/>
    <property type="evidence" value="ECO:0007669"/>
    <property type="project" value="UniProtKB-KW"/>
</dbReference>
<dbReference type="InterPro" id="IPR004009">
    <property type="entry name" value="SH3_Myosin"/>
</dbReference>
<keyword evidence="4" id="KW-0067">ATP-binding</keyword>
<protein>
    <submittedName>
        <fullName evidence="15">Myosin heavy chain 10</fullName>
    </submittedName>
</protein>
<dbReference type="InterPro" id="IPR036961">
    <property type="entry name" value="Kinesin_motor_dom_sf"/>
</dbReference>
<dbReference type="GO" id="GO:0000146">
    <property type="term" value="F:microfilament motor activity"/>
    <property type="evidence" value="ECO:0007669"/>
    <property type="project" value="TreeGrafter"/>
</dbReference>
<dbReference type="FunFam" id="1.20.5.340:FF:000007">
    <property type="entry name" value="Myosin heavy chain, non-muscle"/>
    <property type="match status" value="1"/>
</dbReference>
<keyword evidence="5" id="KW-0112">Calmodulin-binding</keyword>
<dbReference type="GO" id="GO:0051015">
    <property type="term" value="F:actin filament binding"/>
    <property type="evidence" value="ECO:0007669"/>
    <property type="project" value="InterPro"/>
</dbReference>
<evidence type="ECO:0000256" key="3">
    <source>
        <dbReference type="ARBA" id="ARBA00022741"/>
    </source>
</evidence>
<evidence type="ECO:0000256" key="6">
    <source>
        <dbReference type="ARBA" id="ARBA00023054"/>
    </source>
</evidence>
<accession>A0A8C6FD84</accession>
<dbReference type="Ensembl" id="ENSMMNT00015030748.1">
    <property type="protein sequence ID" value="ENSMMNP00015027968.1"/>
    <property type="gene ID" value="ENSMMNG00015020272.1"/>
</dbReference>
<evidence type="ECO:0000256" key="5">
    <source>
        <dbReference type="ARBA" id="ARBA00022860"/>
    </source>
</evidence>
<dbReference type="Pfam" id="PF02736">
    <property type="entry name" value="Myosin_N"/>
    <property type="match status" value="1"/>
</dbReference>
<dbReference type="SMART" id="SM00015">
    <property type="entry name" value="IQ"/>
    <property type="match status" value="1"/>
</dbReference>
<organism evidence="15 16">
    <name type="scientific">Monodon monoceros</name>
    <name type="common">Narwhal</name>
    <name type="synonym">Ceratodon monodon</name>
    <dbReference type="NCBI Taxonomy" id="40151"/>
    <lineage>
        <taxon>Eukaryota</taxon>
        <taxon>Metazoa</taxon>
        <taxon>Chordata</taxon>
        <taxon>Craniata</taxon>
        <taxon>Vertebrata</taxon>
        <taxon>Euteleostomi</taxon>
        <taxon>Mammalia</taxon>
        <taxon>Eutheria</taxon>
        <taxon>Laurasiatheria</taxon>
        <taxon>Artiodactyla</taxon>
        <taxon>Whippomorpha</taxon>
        <taxon>Cetacea</taxon>
        <taxon>Odontoceti</taxon>
        <taxon>Monodontidae</taxon>
        <taxon>Monodon</taxon>
    </lineage>
</organism>
<dbReference type="SMART" id="SM00242">
    <property type="entry name" value="MYSc"/>
    <property type="match status" value="1"/>
</dbReference>
<dbReference type="Gene3D" id="4.10.270.10">
    <property type="entry name" value="Myosin, subunit A"/>
    <property type="match status" value="1"/>
</dbReference>
<dbReference type="FunFam" id="1.20.5.340:FF:000009">
    <property type="entry name" value="myosin-11 isoform X2"/>
    <property type="match status" value="1"/>
</dbReference>
<evidence type="ECO:0000256" key="1">
    <source>
        <dbReference type="ARBA" id="ARBA00008314"/>
    </source>
</evidence>
<dbReference type="GO" id="GO:0032982">
    <property type="term" value="C:myosin filament"/>
    <property type="evidence" value="ECO:0007669"/>
    <property type="project" value="TreeGrafter"/>
</dbReference>
<keyword evidence="9 10" id="KW-0009">Actin-binding</keyword>
<dbReference type="InterPro" id="IPR027417">
    <property type="entry name" value="P-loop_NTPase"/>
</dbReference>
<dbReference type="PANTHER" id="PTHR45615">
    <property type="entry name" value="MYOSIN HEAVY CHAIN, NON-MUSCLE"/>
    <property type="match status" value="1"/>
</dbReference>
<dbReference type="Gene3D" id="6.10.250.2420">
    <property type="match status" value="1"/>
</dbReference>
<feature type="coiled-coil region" evidence="11">
    <location>
        <begin position="518"/>
        <end position="938"/>
    </location>
</feature>
<keyword evidence="7 10" id="KW-0518">Myosin</keyword>
<dbReference type="Pfam" id="PF00063">
    <property type="entry name" value="Myosin_head"/>
    <property type="match status" value="2"/>
</dbReference>
<dbReference type="SUPFAM" id="SSF50084">
    <property type="entry name" value="Myosin S1 fragment, N-terminal domain"/>
    <property type="match status" value="1"/>
</dbReference>
<keyword evidence="8" id="KW-0505">Motor protein</keyword>
<reference evidence="15" key="2">
    <citation type="submission" date="2025-09" db="UniProtKB">
        <authorList>
            <consortium name="Ensembl"/>
        </authorList>
    </citation>
    <scope>IDENTIFICATION</scope>
</reference>
<dbReference type="FunFam" id="3.30.70.1590:FF:000001">
    <property type="entry name" value="Myosin heavy chain"/>
    <property type="match status" value="1"/>
</dbReference>
<dbReference type="InterPro" id="IPR000048">
    <property type="entry name" value="IQ_motif_EF-hand-BS"/>
</dbReference>
<dbReference type="GeneTree" id="ENSGT00940000155159"/>
<dbReference type="FunFam" id="3.40.850.10:FF:000101">
    <property type="entry name" value="Slow myosin heavy chain 2"/>
    <property type="match status" value="1"/>
</dbReference>
<evidence type="ECO:0000259" key="14">
    <source>
        <dbReference type="PROSITE" id="PS51844"/>
    </source>
</evidence>
<feature type="compositionally biased region" description="Polar residues" evidence="12">
    <location>
        <begin position="1550"/>
        <end position="1566"/>
    </location>
</feature>
<evidence type="ECO:0000256" key="4">
    <source>
        <dbReference type="ARBA" id="ARBA00022840"/>
    </source>
</evidence>
<evidence type="ECO:0000259" key="13">
    <source>
        <dbReference type="PROSITE" id="PS51456"/>
    </source>
</evidence>
<dbReference type="Pfam" id="PF00612">
    <property type="entry name" value="IQ"/>
    <property type="match status" value="1"/>
</dbReference>
<reference evidence="15" key="1">
    <citation type="submission" date="2025-08" db="UniProtKB">
        <authorList>
            <consortium name="Ensembl"/>
        </authorList>
    </citation>
    <scope>IDENTIFICATION</scope>
</reference>
<dbReference type="PROSITE" id="PS51844">
    <property type="entry name" value="SH3_LIKE"/>
    <property type="match status" value="1"/>
</dbReference>
<evidence type="ECO:0000256" key="12">
    <source>
        <dbReference type="SAM" id="MobiDB-lite"/>
    </source>
</evidence>
<dbReference type="FunFam" id="1.20.5.340:FF:000008">
    <property type="entry name" value="Myosin heavy chain 11"/>
    <property type="match status" value="1"/>
</dbReference>
<keyword evidence="3" id="KW-0547">Nucleotide-binding</keyword>
<evidence type="ECO:0000256" key="11">
    <source>
        <dbReference type="SAM" id="Coils"/>
    </source>
</evidence>
<evidence type="ECO:0000256" key="9">
    <source>
        <dbReference type="ARBA" id="ARBA00023203"/>
    </source>
</evidence>
<evidence type="ECO:0000256" key="7">
    <source>
        <dbReference type="ARBA" id="ARBA00023123"/>
    </source>
</evidence>
<dbReference type="Gene3D" id="1.20.58.530">
    <property type="match status" value="1"/>
</dbReference>
<dbReference type="FunFam" id="4.10.270.10:FF:000001">
    <property type="entry name" value="Myosin heavy chain, non-muscle"/>
    <property type="match status" value="1"/>
</dbReference>
<evidence type="ECO:0000313" key="15">
    <source>
        <dbReference type="Ensembl" id="ENSMMNP00015027968.1"/>
    </source>
</evidence>
<evidence type="ECO:0000256" key="2">
    <source>
        <dbReference type="ARBA" id="ARBA00022481"/>
    </source>
</evidence>
<dbReference type="SUPFAM" id="SSF52540">
    <property type="entry name" value="P-loop containing nucleoside triphosphate hydrolases"/>
    <property type="match status" value="2"/>
</dbReference>
<evidence type="ECO:0000313" key="16">
    <source>
        <dbReference type="Proteomes" id="UP000694561"/>
    </source>
</evidence>
<dbReference type="Proteomes" id="UP000694561">
    <property type="component" value="Unplaced"/>
</dbReference>
<evidence type="ECO:0000256" key="8">
    <source>
        <dbReference type="ARBA" id="ARBA00023175"/>
    </source>
</evidence>
<dbReference type="Gene3D" id="3.40.850.10">
    <property type="entry name" value="Kinesin motor domain"/>
    <property type="match status" value="2"/>
</dbReference>
<dbReference type="Gene3D" id="3.30.70.1590">
    <property type="match status" value="1"/>
</dbReference>
<feature type="compositionally biased region" description="Basic and acidic residues" evidence="12">
    <location>
        <begin position="1328"/>
        <end position="1338"/>
    </location>
</feature>
<dbReference type="GO" id="GO:0005524">
    <property type="term" value="F:ATP binding"/>
    <property type="evidence" value="ECO:0007669"/>
    <property type="project" value="UniProtKB-KW"/>
</dbReference>
<dbReference type="Gene3D" id="1.20.5.340">
    <property type="match status" value="4"/>
</dbReference>
<feature type="region of interest" description="Disordered" evidence="12">
    <location>
        <begin position="1327"/>
        <end position="1348"/>
    </location>
</feature>
<sequence>ILFTVKVTEARTGLEDPERYLFVDRAVIYNPATQADWTAKKLVWIPSERHGFEAASIKEERGDEVMVELAENGKKAMVNKDDIQKMNPPKFSKVEDMAELTCLNEASVLHNLKDRYYSGLIYTYSGLFCVVINPYKNLPIYSENIIEMYRGKKRHEMPPHIYAISESAYRCMLQGNWKFIKESVVVREVGRGRGEGGVPSPQEKPVPEPSAAGGTCWCAVRSCQSATVSCPRSVWLLGPRLVQCLNMLTALPLWHLLSFVPQSLCCCTLTVFSFPAQELELPYFRLSSSFPPVDRIVGLDQVTGMTETAFGSAYKTKKGMFRTVGQLYKESLTKLMATLRNTNPNFVRCIIPNHEKRAGKLDPHLVLDQLRCNGVLEGIRICRQGFPNRIVFQEFRQRYEILTPNAIPKGFMDGKQACERMIRALELDPNLYRIGQSKIFFRAGVLAHLEEERDLKITDIIIFFQAVCRGYLARKAFAKKQQQLSALKVLQRNCAAYLKLRHWQWWRVFTKVKPLLQVTRQEEELQAKDEELLKVKEKQTKVEGELEEMERKHQQLLEEKNILAEQLQAETELFAEAEEMRARLAAKKQELEEILHDLESRVEEEEERNQILQNEKKKMQAHIQDLEEQLDEEEGARQKLQLEKVTAEAKIKKMEEEILLLEDQNSKFIKEKKLMEDRIAECSSQLAEEEEKAKNLAKIRNKQEVMISDLEERLKKEEKTRQELEKAKRKLDGETTDLQDQIAELQAQIDELKIQVAKKEEELQGALARSALEDRGGNNALKVARELQAQLAELQEDFESEKASRNKAEKQKRDLSEELEALKTELEDTLDTTAAQQELRTKREQEVAELKKALEEETKNHEAQIQDMRQRHATALEELSEQLEQAKRFKANLEKNKQGLETDNKELACEVKVLQQVKAESEHKRKKLDAQVQELHAKVSEGDRLRVELAEKANKLQVGLESLSGTSPPVSGGVGRGLTLGAPGLPQVHIRLLVSLSRLKLTLTDTKKKVDDDLGTIESLEEAKKKLLKDVEALSQRLEEKALAYDKLEKTKNRLQQELDDLLVDLDHQRQIVSNLEKKQKKFDQLLAEEKNISARYAEERDRAEAEAREKETKALSLARALEEALEAKEESERQNKQLRADMEDLMSSKDDVGKNVHELEKSKRALEQQVEEMRTQLEELEDELQATEDAKLRLEVNMQAMKAQFERDLQTRDEQNEEKKRLLMKQVRELEAELEDERKQRALAVASKKKMEIDLKDLEAQIEAANKARDEVIKQLRKLQAQMKDYQRELEEARASRDEIFAQSKESEKKLKSLEAEILQLQEELASSERARRHAEQERDELADEIANSASGKSALLDEKRRLEARIAQLEEELEEEQSNMELLNDRFRKTTLQVDTLNAELAAERSAAQKSDNARQQLERQNKELKAKLQELEGAVKSKFKATISALEAKIGQLEEQLEQEAKERAAANKLVRRTEKKLKEIFMQVEDERRHADQYKEQMEKANARMKQLKRQLEEAEEEATRANASRRKLQRELDDATEANEGLSREVSTLKNRLSCRMTTQKVRPVTSMRRSRPSLSRSEEAGGGDTEGHAGSHPAPRPWGPLQIWGTGEPHDS</sequence>
<comment type="caution">
    <text evidence="10">Lacks conserved residue(s) required for the propagation of feature annotation.</text>
</comment>
<dbReference type="GO" id="GO:0008360">
    <property type="term" value="P:regulation of cell shape"/>
    <property type="evidence" value="ECO:0007669"/>
    <property type="project" value="TreeGrafter"/>
</dbReference>
<dbReference type="GO" id="GO:0016460">
    <property type="term" value="C:myosin II complex"/>
    <property type="evidence" value="ECO:0007669"/>
    <property type="project" value="TreeGrafter"/>
</dbReference>
<dbReference type="FunFam" id="2.30.30.360:FF:000001">
    <property type="entry name" value="Myosin heavy chain"/>
    <property type="match status" value="1"/>
</dbReference>
<keyword evidence="2" id="KW-0488">Methylation</keyword>
<dbReference type="InterPro" id="IPR008989">
    <property type="entry name" value="Myosin_S1_N"/>
</dbReference>
<dbReference type="InterPro" id="IPR002928">
    <property type="entry name" value="Myosin_tail"/>
</dbReference>
<feature type="domain" description="Myosin motor" evidence="13">
    <location>
        <begin position="285"/>
        <end position="454"/>
    </location>
</feature>
<dbReference type="InterPro" id="IPR001609">
    <property type="entry name" value="Myosin_head_motor_dom-like"/>
</dbReference>
<dbReference type="Gene3D" id="2.30.30.360">
    <property type="entry name" value="Myosin S1 fragment, N-terminal"/>
    <property type="match status" value="1"/>
</dbReference>
<proteinExistence type="inferred from homology"/>
<name>A0A8C6FD84_MONMO</name>
<comment type="similarity">
    <text evidence="1 10">Belongs to the TRAFAC class myosin-kinesin ATPase superfamily. Myosin family.</text>
</comment>
<keyword evidence="16" id="KW-1185">Reference proteome</keyword>
<feature type="region of interest" description="Disordered" evidence="12">
    <location>
        <begin position="1504"/>
        <end position="1618"/>
    </location>
</feature>
<dbReference type="Gene3D" id="1.10.287.1490">
    <property type="match status" value="1"/>
</dbReference>
<evidence type="ECO:0000256" key="10">
    <source>
        <dbReference type="PROSITE-ProRule" id="PRU00782"/>
    </source>
</evidence>
<feature type="domain" description="Myosin N-terminal SH3-like" evidence="14">
    <location>
        <begin position="38"/>
        <end position="88"/>
    </location>
</feature>